<accession>A0ABT6LZ99</accession>
<dbReference type="Pfam" id="PF00440">
    <property type="entry name" value="TetR_N"/>
    <property type="match status" value="1"/>
</dbReference>
<evidence type="ECO:0000313" key="6">
    <source>
        <dbReference type="EMBL" id="MDH6221134.1"/>
    </source>
</evidence>
<evidence type="ECO:0000256" key="1">
    <source>
        <dbReference type="ARBA" id="ARBA00023015"/>
    </source>
</evidence>
<evidence type="ECO:0000256" key="2">
    <source>
        <dbReference type="ARBA" id="ARBA00023125"/>
    </source>
</evidence>
<dbReference type="EMBL" id="JARXVH010000020">
    <property type="protein sequence ID" value="MDH6221134.1"/>
    <property type="molecule type" value="Genomic_DNA"/>
</dbReference>
<proteinExistence type="predicted"/>
<keyword evidence="7" id="KW-1185">Reference proteome</keyword>
<dbReference type="Gene3D" id="1.10.357.10">
    <property type="entry name" value="Tetracycline Repressor, domain 2"/>
    <property type="match status" value="1"/>
</dbReference>
<protein>
    <submittedName>
        <fullName evidence="6">AcrR family transcriptional regulator</fullName>
    </submittedName>
</protein>
<dbReference type="RefSeq" id="WP_280881879.1">
    <property type="nucleotide sequence ID" value="NZ_JARXVH010000020.1"/>
</dbReference>
<dbReference type="SUPFAM" id="SSF46689">
    <property type="entry name" value="Homeodomain-like"/>
    <property type="match status" value="1"/>
</dbReference>
<dbReference type="PROSITE" id="PS50977">
    <property type="entry name" value="HTH_TETR_2"/>
    <property type="match status" value="1"/>
</dbReference>
<evidence type="ECO:0000256" key="3">
    <source>
        <dbReference type="ARBA" id="ARBA00023163"/>
    </source>
</evidence>
<sequence length="206" mass="22393">MPTKRAYASPLREKAAAQTREVILRAATELFGQRGYALVTVADIAAAAGVSPKTVFASVGSKREIMDHIIDAGVIAGRCDEAMEQLRQLRTPRDVLAALATGTRFGSESQFTVHEAIRLALPVHEDGAALWERATRSSRAAMSDTAHHLHTLTPRPRYAAAETADLLWLWFGPHGWRTLVADAGWSWDSAETAIRETAIAALYGDC</sequence>
<dbReference type="PANTHER" id="PTHR30055:SF234">
    <property type="entry name" value="HTH-TYPE TRANSCRIPTIONAL REGULATOR BETI"/>
    <property type="match status" value="1"/>
</dbReference>
<feature type="domain" description="HTH tetR-type" evidence="5">
    <location>
        <begin position="17"/>
        <end position="77"/>
    </location>
</feature>
<dbReference type="PRINTS" id="PR00455">
    <property type="entry name" value="HTHTETR"/>
</dbReference>
<keyword evidence="2 4" id="KW-0238">DNA-binding</keyword>
<feature type="DNA-binding region" description="H-T-H motif" evidence="4">
    <location>
        <begin position="40"/>
        <end position="59"/>
    </location>
</feature>
<keyword evidence="1" id="KW-0805">Transcription regulation</keyword>
<dbReference type="Proteomes" id="UP001160499">
    <property type="component" value="Unassembled WGS sequence"/>
</dbReference>
<reference evidence="6 7" key="1">
    <citation type="submission" date="2023-04" db="EMBL/GenBank/DDBJ databases">
        <title>Forest soil microbial communities from Buena Vista Peninsula, Colon Province, Panama.</title>
        <authorList>
            <person name="Bouskill N."/>
        </authorList>
    </citation>
    <scope>NUCLEOTIDE SEQUENCE [LARGE SCALE GENOMIC DNA]</scope>
    <source>
        <strain evidence="6 7">GGS1</strain>
    </source>
</reference>
<evidence type="ECO:0000259" key="5">
    <source>
        <dbReference type="PROSITE" id="PS50977"/>
    </source>
</evidence>
<keyword evidence="3" id="KW-0804">Transcription</keyword>
<dbReference type="PANTHER" id="PTHR30055">
    <property type="entry name" value="HTH-TYPE TRANSCRIPTIONAL REGULATOR RUTR"/>
    <property type="match status" value="1"/>
</dbReference>
<comment type="caution">
    <text evidence="6">The sequence shown here is derived from an EMBL/GenBank/DDBJ whole genome shotgun (WGS) entry which is preliminary data.</text>
</comment>
<evidence type="ECO:0000256" key="4">
    <source>
        <dbReference type="PROSITE-ProRule" id="PRU00335"/>
    </source>
</evidence>
<dbReference type="InterPro" id="IPR050109">
    <property type="entry name" value="HTH-type_TetR-like_transc_reg"/>
</dbReference>
<gene>
    <name evidence="6" type="ORF">M2283_008476</name>
</gene>
<evidence type="ECO:0000313" key="7">
    <source>
        <dbReference type="Proteomes" id="UP001160499"/>
    </source>
</evidence>
<organism evidence="6 7">
    <name type="scientific">Streptomyces pseudovenezuelae</name>
    <dbReference type="NCBI Taxonomy" id="67350"/>
    <lineage>
        <taxon>Bacteria</taxon>
        <taxon>Bacillati</taxon>
        <taxon>Actinomycetota</taxon>
        <taxon>Actinomycetes</taxon>
        <taxon>Kitasatosporales</taxon>
        <taxon>Streptomycetaceae</taxon>
        <taxon>Streptomyces</taxon>
        <taxon>Streptomyces aurantiacus group</taxon>
    </lineage>
</organism>
<name>A0ABT6LZ99_9ACTN</name>
<dbReference type="InterPro" id="IPR001647">
    <property type="entry name" value="HTH_TetR"/>
</dbReference>
<dbReference type="InterPro" id="IPR009057">
    <property type="entry name" value="Homeodomain-like_sf"/>
</dbReference>